<dbReference type="EMBL" id="REGN01002327">
    <property type="protein sequence ID" value="RNA28854.1"/>
    <property type="molecule type" value="Genomic_DNA"/>
</dbReference>
<reference evidence="1 2" key="1">
    <citation type="journal article" date="2018" name="Sci. Rep.">
        <title>Genomic signatures of local adaptation to the degree of environmental predictability in rotifers.</title>
        <authorList>
            <person name="Franch-Gras L."/>
            <person name="Hahn C."/>
            <person name="Garcia-Roger E.M."/>
            <person name="Carmona M.J."/>
            <person name="Serra M."/>
            <person name="Gomez A."/>
        </authorList>
    </citation>
    <scope>NUCLEOTIDE SEQUENCE [LARGE SCALE GENOMIC DNA]</scope>
    <source>
        <strain evidence="1">HYR1</strain>
    </source>
</reference>
<evidence type="ECO:0000313" key="2">
    <source>
        <dbReference type="Proteomes" id="UP000276133"/>
    </source>
</evidence>
<sequence length="116" mass="13250">MNAFRTTEQLPYLIVEFTSNSKSLVLNRGTSNSVAKFCIFHLKKKYQFSVSDNSVNCLVQGACQDKGQNHRKIACLVHQPLFRQCSSLLIVLLMTKAKSLQKAYQLALFCHNCREY</sequence>
<proteinExistence type="predicted"/>
<protein>
    <submittedName>
        <fullName evidence="1">Uncharacterized protein</fullName>
    </submittedName>
</protein>
<name>A0A3M7RZ76_BRAPC</name>
<organism evidence="1 2">
    <name type="scientific">Brachionus plicatilis</name>
    <name type="common">Marine rotifer</name>
    <name type="synonym">Brachionus muelleri</name>
    <dbReference type="NCBI Taxonomy" id="10195"/>
    <lineage>
        <taxon>Eukaryota</taxon>
        <taxon>Metazoa</taxon>
        <taxon>Spiralia</taxon>
        <taxon>Gnathifera</taxon>
        <taxon>Rotifera</taxon>
        <taxon>Eurotatoria</taxon>
        <taxon>Monogononta</taxon>
        <taxon>Pseudotrocha</taxon>
        <taxon>Ploima</taxon>
        <taxon>Brachionidae</taxon>
        <taxon>Brachionus</taxon>
    </lineage>
</organism>
<evidence type="ECO:0000313" key="1">
    <source>
        <dbReference type="EMBL" id="RNA28854.1"/>
    </source>
</evidence>
<gene>
    <name evidence="1" type="ORF">BpHYR1_024345</name>
</gene>
<accession>A0A3M7RZ76</accession>
<comment type="caution">
    <text evidence="1">The sequence shown here is derived from an EMBL/GenBank/DDBJ whole genome shotgun (WGS) entry which is preliminary data.</text>
</comment>
<dbReference type="AlphaFoldDB" id="A0A3M7RZ76"/>
<dbReference type="Proteomes" id="UP000276133">
    <property type="component" value="Unassembled WGS sequence"/>
</dbReference>
<keyword evidence="2" id="KW-1185">Reference proteome</keyword>